<keyword evidence="4" id="KW-1185">Reference proteome</keyword>
<dbReference type="GeneID" id="26518604"/>
<dbReference type="GO" id="GO:0106274">
    <property type="term" value="F:NAD+-protein-arginine ADP-ribosyltransferase activity"/>
    <property type="evidence" value="ECO:0007669"/>
    <property type="project" value="UniProtKB-UniRule"/>
</dbReference>
<keyword evidence="1" id="KW-0520">NAD</keyword>
<organism evidence="3 4">
    <name type="scientific">Klebsiella phage JD18</name>
    <dbReference type="NCBI Taxonomy" id="1698360"/>
    <lineage>
        <taxon>Viruses</taxon>
        <taxon>Duplodnaviria</taxon>
        <taxon>Heunggongvirae</taxon>
        <taxon>Uroviricota</taxon>
        <taxon>Caudoviricetes</taxon>
        <taxon>Pantevenvirales</taxon>
        <taxon>Straboviridae</taxon>
        <taxon>Tevenvirinae</taxon>
        <taxon>Jiaodavirus</taxon>
        <taxon>Jiaodavirus jd18</taxon>
    </lineage>
</organism>
<accession>A0A0K1Y5H1</accession>
<evidence type="ECO:0000256" key="1">
    <source>
        <dbReference type="HAMAP-Rule" id="MF_04139"/>
    </source>
</evidence>
<dbReference type="SUPFAM" id="SSF56399">
    <property type="entry name" value="ADP-ribosylation"/>
    <property type="match status" value="1"/>
</dbReference>
<dbReference type="GO" id="GO:0016779">
    <property type="term" value="F:nucleotidyltransferase activity"/>
    <property type="evidence" value="ECO:0007669"/>
    <property type="project" value="UniProtKB-KW"/>
</dbReference>
<proteinExistence type="inferred from homology"/>
<keyword evidence="1" id="KW-0548">Nucleotidyltransferase</keyword>
<comment type="caution">
    <text evidence="1">Lacks conserved residue(s) required for the propagation of feature annotation.</text>
</comment>
<dbReference type="EMBL" id="KT239446">
    <property type="protein sequence ID" value="AKY02060.1"/>
    <property type="molecule type" value="Genomic_DNA"/>
</dbReference>
<dbReference type="Pfam" id="PF03496">
    <property type="entry name" value="ADPrib_exo_Tox"/>
    <property type="match status" value="1"/>
</dbReference>
<dbReference type="PIRSF" id="PIRSF000491">
    <property type="entry name" value="Alt_phage"/>
    <property type="match status" value="1"/>
</dbReference>
<feature type="active site" evidence="1">
    <location>
        <position position="598"/>
    </location>
</feature>
<dbReference type="EC" id="2.4.2.31" evidence="1"/>
<comment type="subcellular location">
    <subcellularLocation>
        <location evidence="1">Virion</location>
    </subcellularLocation>
    <text evidence="1">About 25-50 copies per virion. This protein is injected into the bacterial cell along with the viral DNA.</text>
</comment>
<dbReference type="KEGG" id="vg:26518604"/>
<feature type="site" description="Cleavage" evidence="1">
    <location>
        <begin position="6"/>
        <end position="7"/>
    </location>
</feature>
<dbReference type="GO" id="GO:0005576">
    <property type="term" value="C:extracellular region"/>
    <property type="evidence" value="ECO:0007669"/>
    <property type="project" value="InterPro"/>
</dbReference>
<evidence type="ECO:0000259" key="2">
    <source>
        <dbReference type="Pfam" id="PF03496"/>
    </source>
</evidence>
<name>A0A0K1Y5H1_9CAUD</name>
<evidence type="ECO:0000313" key="4">
    <source>
        <dbReference type="Proteomes" id="UP000204179"/>
    </source>
</evidence>
<dbReference type="PROSITE" id="PS51996">
    <property type="entry name" value="TR_MART"/>
    <property type="match status" value="1"/>
</dbReference>
<dbReference type="InterPro" id="IPR003540">
    <property type="entry name" value="ADP-ribosyltransferase"/>
</dbReference>
<comment type="function">
    <text evidence="1">ADP-ribosyltransferase that efficiently ADP-ribosylates one of the two alpha subunits of host RNA polymerase RPOA on an arginine located in the C-terminal region. ADP-ribosylation of RPOA alpha subunit enhances the transcription of viral early genes. Also ribosylates RPOA subunits beta, beta' and sigma 70 and performs an autoribosylation reaction.</text>
</comment>
<dbReference type="InterPro" id="IPR016225">
    <property type="entry name" value="Phage_T4_Alt-like"/>
</dbReference>
<dbReference type="GO" id="GO:0044423">
    <property type="term" value="C:virion component"/>
    <property type="evidence" value="ECO:0007669"/>
    <property type="project" value="UniProtKB-UniRule"/>
</dbReference>
<sequence>MELLNEVFDEENSKIYPVENVKPKLKVPQVFLIKVPGNNNLMIRLVQGSGQGDAVKNIKMGDKLIQVYVFSVSEKGNIGALKGGLGQDPIGAINTIFETVNKVVKQIKADAVMFRFNPKKMQGQDKAIQRILARLITTRTGGRFNLMKDMAYYKGKYAYSIMVRKGKKLEEIEGIPEISEELYTKVDSKVGEVYVSKETGENVTKAEALANSIGEKEDKKSELAVMSKMKVSRKDLIRAQYGKFVSYVDEDWPENKRERWYELTTNTPVLNAEGDTVDLQKDIKAGLEKSIPFYVDDIKHYRVRGGYGSNFGDAVERLFVGQMSRMHDDWKVFIPSGSDKMKIAEQRISDVADVIAQAKNPASMETMRKIVEVATRGFDMPPADDFGALRQYQNLVNYMISAYVSIVGDSISKAIEYNREMHSRLSEEERDAIHHYCGSGYSFVNNYLIGMESLGDPIIDKKIRPLDSAFEKGLRLEPGTLLYRGQRGKYEDFKDNIESKMFYFQNYVSTSLSPIIFGAYSNAGDSLMPDAPSSDLENKETTIDAVSSVIGTDNLERVDRGEEVAYGDEFKFGFIIHGADKVKVVIPGVLSSFSDEAEVILPRGLAMKVNKVWGTPFRNGVGVANNKTFMVEMTVVPPEQIDESVHLYDGDILMEQGKVEPLEESKFKGFLNEIYFSPDRSTDKVSYTRTMELLAGAINLDGIPEKLA</sequence>
<dbReference type="GO" id="GO:0046782">
    <property type="term" value="P:regulation of viral transcription"/>
    <property type="evidence" value="ECO:0007669"/>
    <property type="project" value="UniProtKB-UniRule"/>
</dbReference>
<keyword evidence="1" id="KW-0328">Glycosyltransferase</keyword>
<protein>
    <recommendedName>
        <fullName evidence="1">NAD(+)--arginine ADP-ribosyltransferase</fullName>
        <ecNumber evidence="1">2.4.2.31</ecNumber>
    </recommendedName>
</protein>
<dbReference type="Gene3D" id="3.90.176.10">
    <property type="entry name" value="Toxin ADP-ribosyltransferase, Chain A, domain 1"/>
    <property type="match status" value="1"/>
</dbReference>
<dbReference type="RefSeq" id="YP_009190770.1">
    <property type="nucleotide sequence ID" value="NC_028686.1"/>
</dbReference>
<reference evidence="3 4" key="1">
    <citation type="submission" date="2015-07" db="EMBL/GenBank/DDBJ databases">
        <title>Isolation and characterization of JD18-a novel lytic bacteriophage for Klebsiella pneumoniae.</title>
        <authorList>
            <person name="Fan J."/>
            <person name="Zhang X."/>
            <person name="Guo X."/>
            <person name="He P."/>
            <person name="Zhang Y."/>
        </authorList>
    </citation>
    <scope>NUCLEOTIDE SEQUENCE [LARGE SCALE GENOMIC DNA]</scope>
</reference>
<feature type="domain" description="ADP ribosyltransferase" evidence="2">
    <location>
        <begin position="419"/>
        <end position="612"/>
    </location>
</feature>
<feature type="chain" id="PRO_5042303049" description="NAD(+)--arginine ADP-ribosyltransferase" evidence="1">
    <location>
        <begin position="1"/>
        <end position="708"/>
    </location>
</feature>
<dbReference type="HAMAP" id="MF_04139">
    <property type="entry name" value="ALT_T4"/>
    <property type="match status" value="1"/>
</dbReference>
<keyword evidence="1" id="KW-0808">Transferase</keyword>
<gene>
    <name evidence="3" type="ORF">JD18_189</name>
</gene>
<evidence type="ECO:0000313" key="3">
    <source>
        <dbReference type="EMBL" id="AKY02060.1"/>
    </source>
</evidence>
<keyword evidence="1" id="KW-0946">Virion</keyword>
<comment type="similarity">
    <text evidence="1">Belongs to the Tevenvirinae NAD(+)--arginine ADP-ribosyltransferase family.</text>
</comment>
<comment type="catalytic activity">
    <reaction evidence="1">
        <text>L-arginyl-[protein] + NAD(+) = N(omega)-(ADP-D-ribosyl)-L-arginyl-[protein] + nicotinamide + H(+)</text>
        <dbReference type="Rhea" id="RHEA:19149"/>
        <dbReference type="Rhea" id="RHEA-COMP:10532"/>
        <dbReference type="Rhea" id="RHEA-COMP:15087"/>
        <dbReference type="ChEBI" id="CHEBI:15378"/>
        <dbReference type="ChEBI" id="CHEBI:17154"/>
        <dbReference type="ChEBI" id="CHEBI:29965"/>
        <dbReference type="ChEBI" id="CHEBI:57540"/>
        <dbReference type="ChEBI" id="CHEBI:142554"/>
        <dbReference type="EC" id="2.4.2.31"/>
    </reaction>
</comment>
<dbReference type="Proteomes" id="UP000204179">
    <property type="component" value="Segment"/>
</dbReference>